<dbReference type="Pfam" id="PF00857">
    <property type="entry name" value="Isochorismatase"/>
    <property type="match status" value="1"/>
</dbReference>
<evidence type="ECO:0000256" key="2">
    <source>
        <dbReference type="ARBA" id="ARBA00023002"/>
    </source>
</evidence>
<protein>
    <submittedName>
        <fullName evidence="4">Xanthine dehydrogenase, molybdenum binding subunit apoprotein</fullName>
    </submittedName>
</protein>
<gene>
    <name evidence="4" type="ORF">OR16_06889</name>
</gene>
<dbReference type="InterPro" id="IPR008274">
    <property type="entry name" value="AldOxase/xan_DH_MoCoBD1"/>
</dbReference>
<dbReference type="InterPro" id="IPR000674">
    <property type="entry name" value="Ald_Oxase/Xan_DH_a/b"/>
</dbReference>
<dbReference type="SMART" id="SM01008">
    <property type="entry name" value="Ald_Xan_dh_C"/>
    <property type="match status" value="1"/>
</dbReference>
<comment type="caution">
    <text evidence="4">The sequence shown here is derived from an EMBL/GenBank/DDBJ whole genome shotgun (WGS) entry which is preliminary data.</text>
</comment>
<dbReference type="PATRIC" id="fig|1127483.3.peg.1375"/>
<dbReference type="InterPro" id="IPR000868">
    <property type="entry name" value="Isochorismatase-like_dom"/>
</dbReference>
<evidence type="ECO:0000259" key="3">
    <source>
        <dbReference type="SMART" id="SM01008"/>
    </source>
</evidence>
<dbReference type="GO" id="GO:0005506">
    <property type="term" value="F:iron ion binding"/>
    <property type="evidence" value="ECO:0007669"/>
    <property type="project" value="InterPro"/>
</dbReference>
<dbReference type="Pfam" id="PF20256">
    <property type="entry name" value="MoCoBD_2"/>
    <property type="match status" value="1"/>
</dbReference>
<dbReference type="InterPro" id="IPR036856">
    <property type="entry name" value="Ald_Oxase/Xan_DH_a/b_sf"/>
</dbReference>
<dbReference type="InterPro" id="IPR046867">
    <property type="entry name" value="AldOxase/xan_DH_MoCoBD2"/>
</dbReference>
<dbReference type="RefSeq" id="WP_006157131.1">
    <property type="nucleotide sequence ID" value="NZ_AHJE01000016.1"/>
</dbReference>
<dbReference type="InterPro" id="IPR016208">
    <property type="entry name" value="Ald_Oxase/xanthine_DH-like"/>
</dbReference>
<dbReference type="Pfam" id="PF02738">
    <property type="entry name" value="MoCoBD_1"/>
    <property type="match status" value="1"/>
</dbReference>
<dbReference type="PANTHER" id="PTHR11908:SF132">
    <property type="entry name" value="ALDEHYDE OXIDASE 1-RELATED"/>
    <property type="match status" value="1"/>
</dbReference>
<keyword evidence="2" id="KW-0560">Oxidoreductase</keyword>
<dbReference type="Pfam" id="PF01315">
    <property type="entry name" value="Ald_Xan_dh_C"/>
    <property type="match status" value="1"/>
</dbReference>
<proteinExistence type="predicted"/>
<dbReference type="EMBL" id="AHJE01000016">
    <property type="protein sequence ID" value="EHP43798.1"/>
    <property type="molecule type" value="Genomic_DNA"/>
</dbReference>
<dbReference type="PANTHER" id="PTHR11908">
    <property type="entry name" value="XANTHINE DEHYDROGENASE"/>
    <property type="match status" value="1"/>
</dbReference>
<evidence type="ECO:0000256" key="1">
    <source>
        <dbReference type="ARBA" id="ARBA00022505"/>
    </source>
</evidence>
<dbReference type="AlphaFoldDB" id="H1S0Y2"/>
<evidence type="ECO:0000313" key="4">
    <source>
        <dbReference type="EMBL" id="EHP43798.1"/>
    </source>
</evidence>
<dbReference type="Gene3D" id="3.30.365.10">
    <property type="entry name" value="Aldehyde oxidase/xanthine dehydrogenase, molybdopterin binding domain"/>
    <property type="match status" value="4"/>
</dbReference>
<dbReference type="OrthoDB" id="221297at2"/>
<dbReference type="Gene3D" id="3.40.50.850">
    <property type="entry name" value="Isochorismatase-like"/>
    <property type="match status" value="1"/>
</dbReference>
<dbReference type="GO" id="GO:0016491">
    <property type="term" value="F:oxidoreductase activity"/>
    <property type="evidence" value="ECO:0007669"/>
    <property type="project" value="UniProtKB-KW"/>
</dbReference>
<organism evidence="4 5">
    <name type="scientific">Cupriavidus basilensis OR16</name>
    <dbReference type="NCBI Taxonomy" id="1127483"/>
    <lineage>
        <taxon>Bacteria</taxon>
        <taxon>Pseudomonadati</taxon>
        <taxon>Pseudomonadota</taxon>
        <taxon>Betaproteobacteria</taxon>
        <taxon>Burkholderiales</taxon>
        <taxon>Burkholderiaceae</taxon>
        <taxon>Cupriavidus</taxon>
    </lineage>
</organism>
<reference evidence="4 5" key="1">
    <citation type="journal article" date="2012" name="J. Bacteriol.">
        <title>De Novo Genome Project of Cupriavidus basilensis OR16.</title>
        <authorList>
            <person name="Cserhati M."/>
            <person name="Kriszt B."/>
            <person name="Szoboszlay S."/>
            <person name="Toth A."/>
            <person name="Szabo I."/>
            <person name="Tancsics A."/>
            <person name="Nagy I."/>
            <person name="Horvath B."/>
            <person name="Nagy I."/>
            <person name="Kukolya J."/>
        </authorList>
    </citation>
    <scope>NUCLEOTIDE SEQUENCE [LARGE SCALE GENOMIC DNA]</scope>
    <source>
        <strain evidence="4 5">OR16</strain>
    </source>
</reference>
<dbReference type="Proteomes" id="UP000005808">
    <property type="component" value="Unassembled WGS sequence"/>
</dbReference>
<name>H1S0Y2_9BURK</name>
<sequence>MTRHRELPTYERQGFGSQLPLQGPLGLLIVDFVNGFADPAMFGGGNIAEAIANTVPLLDRAREQGWAVAHSRIVFADDDGDHNIFTLKVPGMLALKERGAASAIVAQLAPRAGELVVRKTVPSAFFGTSLAAWLTQRGVRTLVVAGAVTSGCVRARGGQGVGARVARKEDARHLHGKGRFVADIAMPGLQEVAFLRSPMAHARLLALHKPQGLEHAVIGRDDMHGALDIVADSAFPSYQPSAQPPLAAGKVRFVGEPIAMAFAPTRAQAEDIAERIVAELDELPALTDVDGARQASDTTRVHEHWKDNHFLTLGADKNFDSLSKAASVVVSRKIDLARQCMVPMEGKAVLAYWDHQFDQLIVYSATQVPHMIRTVLSHCLGLAQEKVRVISPDVGGAFGYKCVLQQEELCIAWLAMTYRQPFRFIEDRREHLTAGANSREHHYEVTAYADARGRLLALDARIAIDGGAYSVWPFTIGLEPGQAIGNLPGPYAFDGYRCITECVATNKPGFVPYRGVARTGVCFAMELLIDALARAVKREPWEIRCENLVQPESMPYINVTNKHFDGGDYPASVRKAAQMIGLARIRERQRDRQNDPSAGSRHLGVGFGTYTEQSAHGTSVFAAWGTPVIPGFDSATVRITPDGGLEVRVGVHSHGQGMETTFAQIAHEILGIDVARVKVVHGDTGVTPFSTGTYASRSLVMSGGAVSRACKALVPRLLKIGAHLLQRPESEAALAGGSVKAGAAAVAISEIANAWYINPQRLPADVDPTGLETTMGYKPNVDTGSFTYSTHAALVEVDTDSGHVEILDYVVVEDCGTMVNPMVVEGQTYGGVAQGIGTAMFEEMRYDGNGQPLASTLADYMLPGPTEIPSIRIHHFETPSPHTEFGAKGMGEGGAIAPPAAIFNAVNDALGQFGVELLETPLTPRKVLEALARAEQAQQPQATQTREAA</sequence>
<accession>H1S0Y2</accession>
<dbReference type="SUPFAM" id="SSF52499">
    <property type="entry name" value="Isochorismatase-like hydrolases"/>
    <property type="match status" value="1"/>
</dbReference>
<dbReference type="SUPFAM" id="SSF56003">
    <property type="entry name" value="Molybdenum cofactor-binding domain"/>
    <property type="match status" value="1"/>
</dbReference>
<dbReference type="InterPro" id="IPR036380">
    <property type="entry name" value="Isochorismatase-like_sf"/>
</dbReference>
<dbReference type="InterPro" id="IPR037165">
    <property type="entry name" value="AldOxase/xan_DH_Mopterin-bd_sf"/>
</dbReference>
<feature type="domain" description="Aldehyde oxidase/xanthine dehydrogenase a/b hammerhead" evidence="3">
    <location>
        <begin position="175"/>
        <end position="284"/>
    </location>
</feature>
<dbReference type="SUPFAM" id="SSF54665">
    <property type="entry name" value="CO dehydrogenase molybdoprotein N-domain-like"/>
    <property type="match status" value="1"/>
</dbReference>
<keyword evidence="1" id="KW-0500">Molybdenum</keyword>
<dbReference type="Gene3D" id="3.90.1170.50">
    <property type="entry name" value="Aldehyde oxidase/xanthine dehydrogenase, a/b hammerhead"/>
    <property type="match status" value="1"/>
</dbReference>
<evidence type="ECO:0000313" key="5">
    <source>
        <dbReference type="Proteomes" id="UP000005808"/>
    </source>
</evidence>